<dbReference type="GO" id="GO:0016740">
    <property type="term" value="F:transferase activity"/>
    <property type="evidence" value="ECO:0007669"/>
    <property type="project" value="UniProtKB-KW"/>
</dbReference>
<dbReference type="Proteomes" id="UP000019109">
    <property type="component" value="Unassembled WGS sequence"/>
</dbReference>
<organism evidence="1 2">
    <name type="scientific">Acetivibrio straminisolvens JCM 21531</name>
    <dbReference type="NCBI Taxonomy" id="1294263"/>
    <lineage>
        <taxon>Bacteria</taxon>
        <taxon>Bacillati</taxon>
        <taxon>Bacillota</taxon>
        <taxon>Clostridia</taxon>
        <taxon>Eubacteriales</taxon>
        <taxon>Oscillospiraceae</taxon>
        <taxon>Acetivibrio</taxon>
    </lineage>
</organism>
<name>W4V9B8_9FIRM</name>
<evidence type="ECO:0000313" key="2">
    <source>
        <dbReference type="Proteomes" id="UP000019109"/>
    </source>
</evidence>
<reference evidence="1" key="1">
    <citation type="journal article" date="2014" name="Genome Announc.">
        <title>Draft Genome Sequence of Clostridium straminisolvens Strain JCM 21531T, Isolated from a Cellulose-Degrading Bacterial Community.</title>
        <authorList>
            <person name="Yuki M."/>
            <person name="Oshima K."/>
            <person name="Suda W."/>
            <person name="Sakamoto M."/>
            <person name="Kitamura K."/>
            <person name="Iida T."/>
            <person name="Hattori M."/>
            <person name="Ohkuma M."/>
        </authorList>
    </citation>
    <scope>NUCLEOTIDE SEQUENCE [LARGE SCALE GENOMIC DNA]</scope>
    <source>
        <strain evidence="1">JCM 21531</strain>
    </source>
</reference>
<dbReference type="RefSeq" id="WP_131464479.1">
    <property type="nucleotide sequence ID" value="NZ_BAVR01000046.1"/>
</dbReference>
<dbReference type="AlphaFoldDB" id="W4V9B8"/>
<keyword evidence="2" id="KW-1185">Reference proteome</keyword>
<comment type="caution">
    <text evidence="1">The sequence shown here is derived from an EMBL/GenBank/DDBJ whole genome shotgun (WGS) entry which is preliminary data.</text>
</comment>
<dbReference type="STRING" id="1294263.JCM21531_3365"/>
<protein>
    <submittedName>
        <fullName evidence="1">Macrolide glycosyltransferase</fullName>
    </submittedName>
</protein>
<dbReference type="Gene3D" id="3.40.50.2000">
    <property type="entry name" value="Glycogen Phosphorylase B"/>
    <property type="match status" value="1"/>
</dbReference>
<sequence>MKILFINLPYHGHFMPTIGLVRELIKQGCAVTYLMPFDWKEHVYESGADFAGYENHRKLSEQIKNAYAAADRVAKDYDMIVYEQFFFLGKHLVEKHGKPAVRIFTAPATNGKLMKEYICAGGALGIFKHKWICKLWTKDIAKGIPMKTDCWLDEIVQNPPALNLVYTLKEYQPYAEDFPEEQYKFLGASVYDRKEQNIDFKKTNLPVIYISLGTIVKGAVSFLKSV</sequence>
<evidence type="ECO:0000313" key="1">
    <source>
        <dbReference type="EMBL" id="GAE89802.1"/>
    </source>
</evidence>
<dbReference type="EMBL" id="BAVR01000046">
    <property type="protein sequence ID" value="GAE89802.1"/>
    <property type="molecule type" value="Genomic_DNA"/>
</dbReference>
<gene>
    <name evidence="1" type="ORF">JCM21531_3365</name>
</gene>
<dbReference type="OrthoDB" id="6620093at2"/>
<proteinExistence type="predicted"/>
<accession>W4V9B8</accession>
<dbReference type="SUPFAM" id="SSF53756">
    <property type="entry name" value="UDP-Glycosyltransferase/glycogen phosphorylase"/>
    <property type="match status" value="1"/>
</dbReference>
<keyword evidence="1" id="KW-0808">Transferase</keyword>